<reference evidence="2" key="1">
    <citation type="journal article" date="2024" name="Front. Bioeng. Biotechnol.">
        <title>Genome-scale model development and genomic sequencing of the oleaginous clade Lipomyces.</title>
        <authorList>
            <person name="Czajka J.J."/>
            <person name="Han Y."/>
            <person name="Kim J."/>
            <person name="Mondo S.J."/>
            <person name="Hofstad B.A."/>
            <person name="Robles A."/>
            <person name="Haridas S."/>
            <person name="Riley R."/>
            <person name="LaButti K."/>
            <person name="Pangilinan J."/>
            <person name="Andreopoulos W."/>
            <person name="Lipzen A."/>
            <person name="Yan J."/>
            <person name="Wang M."/>
            <person name="Ng V."/>
            <person name="Grigoriev I.V."/>
            <person name="Spatafora J.W."/>
            <person name="Magnuson J.K."/>
            <person name="Baker S.E."/>
            <person name="Pomraning K.R."/>
        </authorList>
    </citation>
    <scope>NUCLEOTIDE SEQUENCE [LARGE SCALE GENOMIC DNA]</scope>
    <source>
        <strain evidence="2">CBS 7786</strain>
    </source>
</reference>
<keyword evidence="2" id="KW-1185">Reference proteome</keyword>
<sequence length="163" mass="17434">MSSSMSIMVCLAQFVGIVGAAFASGSFMCLSVIAIPALKAPKITLPDTAMRFRTLALTVRNTMPPLAVLSTSAFGFLAWKVPSARMAYSIAAVCTIGVVPFTLLLVLRPTFTLMSKAEVAEPKSRGTEDADWEKLLDRWTLLNGVRAIFPLLGALVGLHTALM</sequence>
<accession>A0ACC3T0M7</accession>
<gene>
    <name evidence="1" type="ORF">V1525DRAFT_405199</name>
</gene>
<organism evidence="1 2">
    <name type="scientific">Lipomyces kononenkoae</name>
    <name type="common">Yeast</name>
    <dbReference type="NCBI Taxonomy" id="34357"/>
    <lineage>
        <taxon>Eukaryota</taxon>
        <taxon>Fungi</taxon>
        <taxon>Dikarya</taxon>
        <taxon>Ascomycota</taxon>
        <taxon>Saccharomycotina</taxon>
        <taxon>Lipomycetes</taxon>
        <taxon>Lipomycetales</taxon>
        <taxon>Lipomycetaceae</taxon>
        <taxon>Lipomyces</taxon>
    </lineage>
</organism>
<dbReference type="Proteomes" id="UP001433508">
    <property type="component" value="Unassembled WGS sequence"/>
</dbReference>
<protein>
    <submittedName>
        <fullName evidence="1">Uncharacterized protein</fullName>
    </submittedName>
</protein>
<dbReference type="EMBL" id="MU971376">
    <property type="protein sequence ID" value="KAK9236969.1"/>
    <property type="molecule type" value="Genomic_DNA"/>
</dbReference>
<evidence type="ECO:0000313" key="1">
    <source>
        <dbReference type="EMBL" id="KAK9236969.1"/>
    </source>
</evidence>
<proteinExistence type="predicted"/>
<name>A0ACC3T0M7_LIPKO</name>
<evidence type="ECO:0000313" key="2">
    <source>
        <dbReference type="Proteomes" id="UP001433508"/>
    </source>
</evidence>
<comment type="caution">
    <text evidence="1">The sequence shown here is derived from an EMBL/GenBank/DDBJ whole genome shotgun (WGS) entry which is preliminary data.</text>
</comment>